<sequence>MTRYAALLRGVNVGGITMKMADVRDALEADGFTDVTTILASGNVLVDAAEPAGAVKERLQQVLGERFGYEAWVLVYDLDTIGRIIAGFPWEPEIEGVHSYVMFCSDPAVLAELAALEGELDESERIATGDGVLYWQVPRSQTLTSPIGKTTGKKRYKSTTTTRNLRTLHKLVR</sequence>
<comment type="caution">
    <text evidence="1">The sequence shown here is derived from an EMBL/GenBank/DDBJ whole genome shotgun (WGS) entry which is preliminary data.</text>
</comment>
<dbReference type="OrthoDB" id="9806494at2"/>
<dbReference type="Gene3D" id="3.30.70.1280">
    <property type="entry name" value="SP0830-like domains"/>
    <property type="match status" value="1"/>
</dbReference>
<reference evidence="1 2" key="1">
    <citation type="submission" date="2016-10" db="EMBL/GenBank/DDBJ databases">
        <title>Evaluation of Human, Veterinary and Environmental Mycobacterium chelonae Isolates by Core Genome Phylogenomic Analysis, Targeted Gene Comparison, and Anti-microbial Susceptibility Patterns: A Tale of Mistaken Identities.</title>
        <authorList>
            <person name="Fogelson S.B."/>
            <person name="Camus A.C."/>
            <person name="Lorenz W."/>
            <person name="Vasireddy R."/>
            <person name="Vasireddy S."/>
            <person name="Smith T."/>
            <person name="Brown-Elliott B.A."/>
            <person name="Wallace R.J.Jr."/>
            <person name="Hasan N.A."/>
            <person name="Reischl U."/>
            <person name="Sanchez S."/>
        </authorList>
    </citation>
    <scope>NUCLEOTIDE SEQUENCE [LARGE SCALE GENOMIC DNA]</scope>
    <source>
        <strain evidence="1 2">1559</strain>
    </source>
</reference>
<evidence type="ECO:0000313" key="2">
    <source>
        <dbReference type="Proteomes" id="UP000179616"/>
    </source>
</evidence>
<organism evidence="1 2">
    <name type="scientific">Mycobacteroides franklinii</name>
    <dbReference type="NCBI Taxonomy" id="948102"/>
    <lineage>
        <taxon>Bacteria</taxon>
        <taxon>Bacillati</taxon>
        <taxon>Actinomycetota</taxon>
        <taxon>Actinomycetes</taxon>
        <taxon>Mycobacteriales</taxon>
        <taxon>Mycobacteriaceae</taxon>
        <taxon>Mycobacteroides</taxon>
    </lineage>
</organism>
<proteinExistence type="predicted"/>
<dbReference type="RefSeq" id="WP_070936061.1">
    <property type="nucleotide sequence ID" value="NZ_MLIK01000004.1"/>
</dbReference>
<name>A0A1S1LCW9_9MYCO</name>
<dbReference type="InterPro" id="IPR012545">
    <property type="entry name" value="DUF1697"/>
</dbReference>
<protein>
    <submittedName>
        <fullName evidence="1">Pyridoxamine 5-phosphate oxidase</fullName>
    </submittedName>
</protein>
<dbReference type="PANTHER" id="PTHR36439:SF1">
    <property type="entry name" value="DUF1697 DOMAIN-CONTAINING PROTEIN"/>
    <property type="match status" value="1"/>
</dbReference>
<dbReference type="EMBL" id="MLIK01000004">
    <property type="protein sequence ID" value="OHU30831.1"/>
    <property type="molecule type" value="Genomic_DNA"/>
</dbReference>
<accession>A0A1S1LCW9</accession>
<dbReference type="PIRSF" id="PIRSF008502">
    <property type="entry name" value="UCP008502"/>
    <property type="match status" value="1"/>
</dbReference>
<dbReference type="Proteomes" id="UP000179616">
    <property type="component" value="Unassembled WGS sequence"/>
</dbReference>
<dbReference type="STRING" id="948102.BKG76_03680"/>
<dbReference type="PANTHER" id="PTHR36439">
    <property type="entry name" value="BLL4334 PROTEIN"/>
    <property type="match status" value="1"/>
</dbReference>
<gene>
    <name evidence="1" type="ORF">BKG76_03680</name>
</gene>
<dbReference type="AlphaFoldDB" id="A0A1S1LCW9"/>
<dbReference type="Gene3D" id="3.30.70.1260">
    <property type="entry name" value="bacterial protein sp0830 like"/>
    <property type="match status" value="1"/>
</dbReference>
<dbReference type="GeneID" id="57165890"/>
<dbReference type="Pfam" id="PF08002">
    <property type="entry name" value="DUF1697"/>
    <property type="match status" value="1"/>
</dbReference>
<dbReference type="SUPFAM" id="SSF160379">
    <property type="entry name" value="SP0830-like"/>
    <property type="match status" value="1"/>
</dbReference>
<evidence type="ECO:0000313" key="1">
    <source>
        <dbReference type="EMBL" id="OHU30831.1"/>
    </source>
</evidence>